<feature type="compositionally biased region" description="Basic and acidic residues" evidence="1">
    <location>
        <begin position="1"/>
        <end position="15"/>
    </location>
</feature>
<dbReference type="Proteomes" id="UP000239757">
    <property type="component" value="Unassembled WGS sequence"/>
</dbReference>
<dbReference type="EMBL" id="KZ663081">
    <property type="protein sequence ID" value="PPS16004.1"/>
    <property type="molecule type" value="Genomic_DNA"/>
</dbReference>
<dbReference type="AlphaFoldDB" id="A0A2P5YKB1"/>
<reference evidence="2 3" key="1">
    <citation type="submission" date="2015-01" db="EMBL/GenBank/DDBJ databases">
        <title>Genome of allotetraploid Gossypium barbadense reveals genomic plasticity and fiber elongation in cotton evolution.</title>
        <authorList>
            <person name="Chen X."/>
            <person name="Liu X."/>
            <person name="Zhao B."/>
            <person name="Zheng H."/>
            <person name="Hu Y."/>
            <person name="Lu G."/>
            <person name="Yang C."/>
            <person name="Chen J."/>
            <person name="Shan C."/>
            <person name="Zhang L."/>
            <person name="Zhou Y."/>
            <person name="Wang L."/>
            <person name="Guo W."/>
            <person name="Bai Y."/>
            <person name="Ruan J."/>
            <person name="Shangguan X."/>
            <person name="Mao Y."/>
            <person name="Jiang J."/>
            <person name="Zhu Y."/>
            <person name="Lei J."/>
            <person name="Kang H."/>
            <person name="Chen S."/>
            <person name="He X."/>
            <person name="Wang R."/>
            <person name="Wang Y."/>
            <person name="Chen J."/>
            <person name="Wang L."/>
            <person name="Yu S."/>
            <person name="Wang B."/>
            <person name="Wei J."/>
            <person name="Song S."/>
            <person name="Lu X."/>
            <person name="Gao Z."/>
            <person name="Gu W."/>
            <person name="Deng X."/>
            <person name="Ma D."/>
            <person name="Wang S."/>
            <person name="Liang W."/>
            <person name="Fang L."/>
            <person name="Cai C."/>
            <person name="Zhu X."/>
            <person name="Zhou B."/>
            <person name="Zhang Y."/>
            <person name="Chen Z."/>
            <person name="Xu S."/>
            <person name="Zhu R."/>
            <person name="Wang S."/>
            <person name="Zhang T."/>
            <person name="Zhao G."/>
        </authorList>
    </citation>
    <scope>NUCLEOTIDE SEQUENCE [LARGE SCALE GENOMIC DNA]</scope>
    <source>
        <strain evidence="3">cv. Xinhai21</strain>
        <tissue evidence="2">Leaf</tissue>
    </source>
</reference>
<name>A0A2P5YKB1_GOSBA</name>
<evidence type="ECO:0000313" key="3">
    <source>
        <dbReference type="Proteomes" id="UP000239757"/>
    </source>
</evidence>
<organism evidence="2 3">
    <name type="scientific">Gossypium barbadense</name>
    <name type="common">Sea Island cotton</name>
    <name type="synonym">Hibiscus barbadensis</name>
    <dbReference type="NCBI Taxonomy" id="3634"/>
    <lineage>
        <taxon>Eukaryota</taxon>
        <taxon>Viridiplantae</taxon>
        <taxon>Streptophyta</taxon>
        <taxon>Embryophyta</taxon>
        <taxon>Tracheophyta</taxon>
        <taxon>Spermatophyta</taxon>
        <taxon>Magnoliopsida</taxon>
        <taxon>eudicotyledons</taxon>
        <taxon>Gunneridae</taxon>
        <taxon>Pentapetalae</taxon>
        <taxon>rosids</taxon>
        <taxon>malvids</taxon>
        <taxon>Malvales</taxon>
        <taxon>Malvaceae</taxon>
        <taxon>Malvoideae</taxon>
        <taxon>Gossypium</taxon>
    </lineage>
</organism>
<feature type="region of interest" description="Disordered" evidence="1">
    <location>
        <begin position="1"/>
        <end position="21"/>
    </location>
</feature>
<gene>
    <name evidence="2" type="ORF">GOBAR_AA04610</name>
</gene>
<proteinExistence type="predicted"/>
<accession>A0A2P5YKB1</accession>
<evidence type="ECO:0000313" key="2">
    <source>
        <dbReference type="EMBL" id="PPS16004.1"/>
    </source>
</evidence>
<protein>
    <submittedName>
        <fullName evidence="2">Uncharacterized protein</fullName>
    </submittedName>
</protein>
<sequence length="156" mass="17600">MEHRQQVLFEKEKQKKVPSSLTTTTNRVPLIGQAPAMMMLHREVRGSSLPAAKKNGLKGNSYSDNKEAAVRETGAMGLCVSDSCYRIIEVTKKPEKLVIRWLLVNHETTIEVREKIDELFHDLVNVVKECLNQKVGEGTGRFRKKLQLPNANTVTT</sequence>
<evidence type="ECO:0000256" key="1">
    <source>
        <dbReference type="SAM" id="MobiDB-lite"/>
    </source>
</evidence>